<evidence type="ECO:0000256" key="1">
    <source>
        <dbReference type="SAM" id="MobiDB-lite"/>
    </source>
</evidence>
<proteinExistence type="predicted"/>
<dbReference type="RefSeq" id="WP_190262733.1">
    <property type="nucleotide sequence ID" value="NZ_CP053923.1"/>
</dbReference>
<evidence type="ECO:0000313" key="2">
    <source>
        <dbReference type="EMBL" id="QNT69227.1"/>
    </source>
</evidence>
<dbReference type="Gene3D" id="3.40.50.300">
    <property type="entry name" value="P-loop containing nucleotide triphosphate hydrolases"/>
    <property type="match status" value="1"/>
</dbReference>
<organism evidence="2 3">
    <name type="scientific">Defluviicoccus vanus</name>
    <dbReference type="NCBI Taxonomy" id="111831"/>
    <lineage>
        <taxon>Bacteria</taxon>
        <taxon>Pseudomonadati</taxon>
        <taxon>Pseudomonadota</taxon>
        <taxon>Alphaproteobacteria</taxon>
        <taxon>Rhodospirillales</taxon>
        <taxon>Rhodospirillaceae</taxon>
        <taxon>Defluviicoccus</taxon>
    </lineage>
</organism>
<dbReference type="Proteomes" id="UP000516369">
    <property type="component" value="Chromosome"/>
</dbReference>
<dbReference type="KEGG" id="dvn:HQ394_07635"/>
<dbReference type="InterPro" id="IPR027417">
    <property type="entry name" value="P-loop_NTPase"/>
</dbReference>
<gene>
    <name evidence="2" type="ORF">HQ394_07635</name>
</gene>
<reference evidence="2 3" key="1">
    <citation type="submission" date="2020-05" db="EMBL/GenBank/DDBJ databases">
        <title>Complete closed genome sequence of Defluviicoccus vanus.</title>
        <authorList>
            <person name="Bessarab I."/>
            <person name="Arumugam K."/>
            <person name="Maszenan A.M."/>
            <person name="Seviour R.J."/>
            <person name="Williams R.B."/>
        </authorList>
    </citation>
    <scope>NUCLEOTIDE SEQUENCE [LARGE SCALE GENOMIC DNA]</scope>
    <source>
        <strain evidence="2 3">Ben 114</strain>
    </source>
</reference>
<accession>A0A7H1N0J1</accession>
<evidence type="ECO:0000313" key="3">
    <source>
        <dbReference type="Proteomes" id="UP000516369"/>
    </source>
</evidence>
<feature type="compositionally biased region" description="Polar residues" evidence="1">
    <location>
        <begin position="83"/>
        <end position="95"/>
    </location>
</feature>
<keyword evidence="3" id="KW-1185">Reference proteome</keyword>
<dbReference type="AlphaFoldDB" id="A0A7H1N0J1"/>
<evidence type="ECO:0008006" key="4">
    <source>
        <dbReference type="Google" id="ProtNLM"/>
    </source>
</evidence>
<dbReference type="SUPFAM" id="SSF52540">
    <property type="entry name" value="P-loop containing nucleoside triphosphate hydrolases"/>
    <property type="match status" value="1"/>
</dbReference>
<dbReference type="EMBL" id="CP053923">
    <property type="protein sequence ID" value="QNT69227.1"/>
    <property type="molecule type" value="Genomic_DNA"/>
</dbReference>
<sequence length="120" mass="12799">MTAAIEADVCIFVADQDLRDYEFAVIKALVERGAAPIIVLNKADQRDAGARGETRAAVERRLETLLPPGDIVDAAADPLPATRISSDAEGQSVEEQVSRPADIDQLLACITARLDPSSRA</sequence>
<name>A0A7H1N0J1_9PROT</name>
<protein>
    <recommendedName>
        <fullName evidence="4">Tr-type G domain-containing protein</fullName>
    </recommendedName>
</protein>
<feature type="region of interest" description="Disordered" evidence="1">
    <location>
        <begin position="80"/>
        <end position="99"/>
    </location>
</feature>